<dbReference type="EMBL" id="Z47815">
    <property type="protein sequence ID" value="CAA87821.1"/>
    <property type="molecule type" value="Genomic_DNA"/>
</dbReference>
<protein>
    <submittedName>
        <fullName evidence="1">Uncharacterized protein</fullName>
    </submittedName>
</protein>
<reference evidence="1" key="2">
    <citation type="submission" date="1995-01" db="EMBL/GenBank/DDBJ databases">
        <authorList>
            <person name="Barrell B."/>
            <person name="Rajandream M.A."/>
        </authorList>
    </citation>
    <scope>NUCLEOTIDE SEQUENCE</scope>
    <source>
        <strain evidence="1">AB972</strain>
    </source>
</reference>
<evidence type="ECO:0000313" key="1">
    <source>
        <dbReference type="EMBL" id="CAA87821.1"/>
    </source>
</evidence>
<name>A2P2F5_YEASX</name>
<sequence>MNTESIRRGVVVGKEFLQEVVGMDLFTPLRAVFSWLYRIGVCPRRECALFDFLSVKCCEQGNAVELGKQKFIHANFVARYPKFSMMFGCV</sequence>
<dbReference type="AlphaFoldDB" id="A2P2F5"/>
<proteinExistence type="predicted"/>
<reference evidence="1" key="1">
    <citation type="submission" date="1995-01" db="EMBL/GenBank/DDBJ databases">
        <authorList>
            <person name="Pearson D."/>
            <person name="Bowman S."/>
        </authorList>
    </citation>
    <scope>NUCLEOTIDE SEQUENCE</scope>
    <source>
        <strain evidence="1">AB972</strain>
    </source>
</reference>
<organism evidence="1">
    <name type="scientific">Saccharomyces cerevisiae</name>
    <name type="common">Baker's yeast</name>
    <dbReference type="NCBI Taxonomy" id="4932"/>
    <lineage>
        <taxon>Eukaryota</taxon>
        <taxon>Fungi</taxon>
        <taxon>Dikarya</taxon>
        <taxon>Ascomycota</taxon>
        <taxon>Saccharomycotina</taxon>
        <taxon>Saccharomycetes</taxon>
        <taxon>Saccharomycetales</taxon>
        <taxon>Saccharomycetaceae</taxon>
        <taxon>Saccharomyces</taxon>
    </lineage>
</organism>
<accession>A2P2F5</accession>